<dbReference type="Proteomes" id="UP001152888">
    <property type="component" value="Unassembled WGS sequence"/>
</dbReference>
<dbReference type="GO" id="GO:0005634">
    <property type="term" value="C:nucleus"/>
    <property type="evidence" value="ECO:0007669"/>
    <property type="project" value="InterPro"/>
</dbReference>
<dbReference type="PRINTS" id="PR00375">
    <property type="entry name" value="HUNTINGTIN"/>
</dbReference>
<organism evidence="1 2">
    <name type="scientific">Acanthoscelides obtectus</name>
    <name type="common">Bean weevil</name>
    <name type="synonym">Bruchus obtectus</name>
    <dbReference type="NCBI Taxonomy" id="200917"/>
    <lineage>
        <taxon>Eukaryota</taxon>
        <taxon>Metazoa</taxon>
        <taxon>Ecdysozoa</taxon>
        <taxon>Arthropoda</taxon>
        <taxon>Hexapoda</taxon>
        <taxon>Insecta</taxon>
        <taxon>Pterygota</taxon>
        <taxon>Neoptera</taxon>
        <taxon>Endopterygota</taxon>
        <taxon>Coleoptera</taxon>
        <taxon>Polyphaga</taxon>
        <taxon>Cucujiformia</taxon>
        <taxon>Chrysomeloidea</taxon>
        <taxon>Chrysomelidae</taxon>
        <taxon>Bruchinae</taxon>
        <taxon>Bruchini</taxon>
        <taxon>Acanthoscelides</taxon>
    </lineage>
</organism>
<dbReference type="EMBL" id="CAKOFQ010011100">
    <property type="protein sequence ID" value="CAH2020477.1"/>
    <property type="molecule type" value="Genomic_DNA"/>
</dbReference>
<comment type="caution">
    <text evidence="1">The sequence shown here is derived from an EMBL/GenBank/DDBJ whole genome shotgun (WGS) entry which is preliminary data.</text>
</comment>
<reference evidence="1" key="1">
    <citation type="submission" date="2022-03" db="EMBL/GenBank/DDBJ databases">
        <authorList>
            <person name="Sayadi A."/>
        </authorList>
    </citation>
    <scope>NUCLEOTIDE SEQUENCE</scope>
</reference>
<dbReference type="InterPro" id="IPR028426">
    <property type="entry name" value="Huntingtin_fam"/>
</dbReference>
<dbReference type="InterPro" id="IPR024613">
    <property type="entry name" value="Huntingtin_N_HEAT_rpt-2"/>
</dbReference>
<protein>
    <recommendedName>
        <fullName evidence="3">Huntingtin</fullName>
    </recommendedName>
</protein>
<sequence>EIVEGFHYNVYHKPYSFVTQHVYLLDNISRFGLDDDSTVMGYLHRKDVKRRSVILTKSSDKILATYIRIFEPMVIKSLRIFCDFFSNTITSDVELQCQVLQLLSQLVQLRVNYCLLDSDQVFINFVLKQFEYIEEGQIPHSDELIPKIFQFLVQLSYSKQHSKCIISVPKIIQLCDGLMASGQPAAHCIPALEPIVDDIFLTRNKSNTTDMKELETTREVVLSMLLRLTGHKQVMDLITLILEDSKYCIDNTEKWQDWSTRVFSVLLPLLKQNKLKMSNPEEFVALKGLIMALNPEVFHPFDEITVTFFQEPPRDADISVFNSWLAKVQILLNVLSPLKEDTLLSKIEKLKSEFSPASIFENVTTKADPLNVNNNAETFQNIRAEFIFVRFLLRIISLSAKKCFEVIQNQEGGFLMQQVSAFLHVYTYFNQML</sequence>
<dbReference type="OrthoDB" id="10065698at2759"/>
<dbReference type="AlphaFoldDB" id="A0A9P0VU01"/>
<dbReference type="PANTHER" id="PTHR10170">
    <property type="entry name" value="HUNTINGTON DISEASE PROTEIN"/>
    <property type="match status" value="1"/>
</dbReference>
<gene>
    <name evidence="1" type="ORF">ACAOBT_LOCUS37883</name>
</gene>
<evidence type="ECO:0000313" key="2">
    <source>
        <dbReference type="Proteomes" id="UP001152888"/>
    </source>
</evidence>
<dbReference type="InterPro" id="IPR000091">
    <property type="entry name" value="Huntingtin"/>
</dbReference>
<dbReference type="GO" id="GO:0005737">
    <property type="term" value="C:cytoplasm"/>
    <property type="evidence" value="ECO:0007669"/>
    <property type="project" value="InterPro"/>
</dbReference>
<name>A0A9P0VU01_ACAOB</name>
<accession>A0A9P0VU01</accession>
<dbReference type="PANTHER" id="PTHR10170:SF10">
    <property type="entry name" value="HUNTINGTIN"/>
    <property type="match status" value="1"/>
</dbReference>
<dbReference type="Pfam" id="PF12372">
    <property type="entry name" value="Htt_N-HEAT"/>
    <property type="match status" value="1"/>
</dbReference>
<feature type="non-terminal residue" evidence="1">
    <location>
        <position position="1"/>
    </location>
</feature>
<evidence type="ECO:0008006" key="3">
    <source>
        <dbReference type="Google" id="ProtNLM"/>
    </source>
</evidence>
<proteinExistence type="predicted"/>
<keyword evidence="2" id="KW-1185">Reference proteome</keyword>
<evidence type="ECO:0000313" key="1">
    <source>
        <dbReference type="EMBL" id="CAH2020477.1"/>
    </source>
</evidence>